<protein>
    <submittedName>
        <fullName evidence="2">Glycosyl hydrolase</fullName>
    </submittedName>
</protein>
<dbReference type="EMBL" id="JAESDN010000009">
    <property type="protein sequence ID" value="KAG7045695.1"/>
    <property type="molecule type" value="Genomic_DNA"/>
</dbReference>
<dbReference type="GO" id="GO:0016787">
    <property type="term" value="F:hydrolase activity"/>
    <property type="evidence" value="ECO:0007669"/>
    <property type="project" value="UniProtKB-KW"/>
</dbReference>
<keyword evidence="1" id="KW-1133">Transmembrane helix</keyword>
<keyword evidence="1" id="KW-0472">Membrane</keyword>
<feature type="transmembrane region" description="Helical" evidence="1">
    <location>
        <begin position="199"/>
        <end position="220"/>
    </location>
</feature>
<evidence type="ECO:0000313" key="2">
    <source>
        <dbReference type="EMBL" id="KAG7045695.1"/>
    </source>
</evidence>
<dbReference type="PANTHER" id="PTHR37048">
    <property type="entry name" value="QUESTIONABLE PROTEIN"/>
    <property type="match status" value="1"/>
</dbReference>
<keyword evidence="2" id="KW-0378">Hydrolase</keyword>
<gene>
    <name evidence="2" type="ORF">JMJ77_009773</name>
</gene>
<sequence length="224" mass="24949">MWLPPKHQIPAAIDPNLQEGAYNHPVVIMSLVPSLEGFVEVFMITSMGSRGIAQAHRPDWAHWLKYVPIKPATHPGMPDAQLCLPDHCLPLAKNSYVNIRQWHSVHLEALRPYRLSGGDPPVLGKASLRRLREVSGFVDLHDPNNSKRLKKVSSFDGLCDQAKRLKGLKGSQSRNDSGLLPEMDDLEVDLRETVQSDGYISLAGLMLLVLLAAVFLHLYIKLKA</sequence>
<dbReference type="OrthoDB" id="4839435at2759"/>
<organism evidence="2 3">
    <name type="scientific">Colletotrichum scovillei</name>
    <dbReference type="NCBI Taxonomy" id="1209932"/>
    <lineage>
        <taxon>Eukaryota</taxon>
        <taxon>Fungi</taxon>
        <taxon>Dikarya</taxon>
        <taxon>Ascomycota</taxon>
        <taxon>Pezizomycotina</taxon>
        <taxon>Sordariomycetes</taxon>
        <taxon>Hypocreomycetidae</taxon>
        <taxon>Glomerellales</taxon>
        <taxon>Glomerellaceae</taxon>
        <taxon>Colletotrichum</taxon>
        <taxon>Colletotrichum acutatum species complex</taxon>
    </lineage>
</organism>
<keyword evidence="1" id="KW-0812">Transmembrane</keyword>
<evidence type="ECO:0000313" key="3">
    <source>
        <dbReference type="Proteomes" id="UP000699042"/>
    </source>
</evidence>
<proteinExistence type="predicted"/>
<reference evidence="2" key="1">
    <citation type="submission" date="2021-05" db="EMBL/GenBank/DDBJ databases">
        <title>Comparative genomics of three Colletotrichum scovillei strains and genetic complementation revealed genes involved fungal growth and virulence on chili pepper.</title>
        <authorList>
            <person name="Hsieh D.-K."/>
            <person name="Chuang S.-C."/>
            <person name="Chen C.-Y."/>
            <person name="Chao Y.-T."/>
            <person name="Lu M.-Y.J."/>
            <person name="Lee M.-H."/>
            <person name="Shih M.-C."/>
        </authorList>
    </citation>
    <scope>NUCLEOTIDE SEQUENCE</scope>
    <source>
        <strain evidence="2">Coll-153</strain>
    </source>
</reference>
<evidence type="ECO:0000256" key="1">
    <source>
        <dbReference type="SAM" id="Phobius"/>
    </source>
</evidence>
<dbReference type="Proteomes" id="UP000699042">
    <property type="component" value="Unassembled WGS sequence"/>
</dbReference>
<dbReference type="PANTHER" id="PTHR37048:SF2">
    <property type="entry name" value="QUESTIONABLE PROTEIN"/>
    <property type="match status" value="1"/>
</dbReference>
<name>A0A9P7QYG8_9PEZI</name>
<keyword evidence="3" id="KW-1185">Reference proteome</keyword>
<comment type="caution">
    <text evidence="2">The sequence shown here is derived from an EMBL/GenBank/DDBJ whole genome shotgun (WGS) entry which is preliminary data.</text>
</comment>
<dbReference type="AlphaFoldDB" id="A0A9P7QYG8"/>
<accession>A0A9P7QYG8</accession>